<evidence type="ECO:0000256" key="3">
    <source>
        <dbReference type="ARBA" id="ARBA00022452"/>
    </source>
</evidence>
<dbReference type="InterPro" id="IPR027246">
    <property type="entry name" value="Porin_Euk/Tom40"/>
</dbReference>
<sequence>MSNFCSPWTHAEGGLPFYGELGKKIRDVFGSYSGAGLFNINVSGVLPDHGIKLSDSLHANKETGDVAGTIATLFHSERQNILFGQKWTSNNDLTAEFTLVDFCQGAQAKLAGTVNTKNDKKSLLVGTECRNDKVALNLAAEFKSKSPVVKGSIAGGYENISIGYFTNFTSENSKFVTHDFRISYDHEKFSLLGALENEFKVVTAAIQGKLAENIDGALEVKNSKGGDDDGITVAMGVKYTQEEYKLRCKVDSKAIIGLSFDTKVNETTSLNLCTLIEGNDIFHGKHKIGFGLLIGF</sequence>
<evidence type="ECO:0000256" key="5">
    <source>
        <dbReference type="ARBA" id="ARBA00023114"/>
    </source>
</evidence>
<dbReference type="PANTHER" id="PTHR11743:SF70">
    <property type="entry name" value="GH26960P-RELATED"/>
    <property type="match status" value="1"/>
</dbReference>
<dbReference type="Pfam" id="PF01459">
    <property type="entry name" value="Porin_3"/>
    <property type="match status" value="1"/>
</dbReference>
<gene>
    <name evidence="6" type="ORF">LSTR_LSTR005858</name>
</gene>
<evidence type="ECO:0000313" key="6">
    <source>
        <dbReference type="EMBL" id="RZF36042.1"/>
    </source>
</evidence>
<dbReference type="SMR" id="A0A482WS14"/>
<dbReference type="PANTHER" id="PTHR11743">
    <property type="entry name" value="VOLTAGE-DEPENDENT ANION-SELECTIVE CHANNEL"/>
    <property type="match status" value="1"/>
</dbReference>
<keyword evidence="5" id="KW-0406">Ion transport</keyword>
<evidence type="ECO:0000256" key="1">
    <source>
        <dbReference type="ARBA" id="ARBA00004294"/>
    </source>
</evidence>
<dbReference type="InterPro" id="IPR023614">
    <property type="entry name" value="Porin_dom_sf"/>
</dbReference>
<name>A0A482WS14_LAOST</name>
<keyword evidence="4" id="KW-0496">Mitochondrion</keyword>
<evidence type="ECO:0000313" key="7">
    <source>
        <dbReference type="Proteomes" id="UP000291343"/>
    </source>
</evidence>
<keyword evidence="5" id="KW-0626">Porin</keyword>
<keyword evidence="7" id="KW-1185">Reference proteome</keyword>
<evidence type="ECO:0000256" key="4">
    <source>
        <dbReference type="ARBA" id="ARBA00022787"/>
    </source>
</evidence>
<dbReference type="InterPro" id="IPR001925">
    <property type="entry name" value="Porin_Euk"/>
</dbReference>
<dbReference type="InParanoid" id="A0A482WS14"/>
<comment type="caution">
    <text evidence="6">The sequence shown here is derived from an EMBL/GenBank/DDBJ whole genome shotgun (WGS) entry which is preliminary data.</text>
</comment>
<keyword evidence="4" id="KW-1000">Mitochondrion outer membrane</keyword>
<dbReference type="GO" id="GO:0008308">
    <property type="term" value="F:voltage-gated monoatomic anion channel activity"/>
    <property type="evidence" value="ECO:0007669"/>
    <property type="project" value="InterPro"/>
</dbReference>
<proteinExistence type="inferred from homology"/>
<comment type="subcellular location">
    <subcellularLocation>
        <location evidence="1">Mitochondrion outer membrane</location>
    </subcellularLocation>
</comment>
<dbReference type="STRING" id="195883.A0A482WS14"/>
<dbReference type="OrthoDB" id="7827681at2759"/>
<dbReference type="Gene3D" id="2.40.160.10">
    <property type="entry name" value="Porin"/>
    <property type="match status" value="1"/>
</dbReference>
<keyword evidence="3" id="KW-1134">Transmembrane beta strand</keyword>
<dbReference type="EMBL" id="QKKF02027168">
    <property type="protein sequence ID" value="RZF36042.1"/>
    <property type="molecule type" value="Genomic_DNA"/>
</dbReference>
<evidence type="ECO:0000256" key="2">
    <source>
        <dbReference type="ARBA" id="ARBA00007780"/>
    </source>
</evidence>
<comment type="similarity">
    <text evidence="2">Belongs to the eukaryotic mitochondrial porin family.</text>
</comment>
<accession>A0A482WS14</accession>
<dbReference type="AlphaFoldDB" id="A0A482WS14"/>
<keyword evidence="3" id="KW-0472">Membrane</keyword>
<organism evidence="6 7">
    <name type="scientific">Laodelphax striatellus</name>
    <name type="common">Small brown planthopper</name>
    <name type="synonym">Delphax striatella</name>
    <dbReference type="NCBI Taxonomy" id="195883"/>
    <lineage>
        <taxon>Eukaryota</taxon>
        <taxon>Metazoa</taxon>
        <taxon>Ecdysozoa</taxon>
        <taxon>Arthropoda</taxon>
        <taxon>Hexapoda</taxon>
        <taxon>Insecta</taxon>
        <taxon>Pterygota</taxon>
        <taxon>Neoptera</taxon>
        <taxon>Paraneoptera</taxon>
        <taxon>Hemiptera</taxon>
        <taxon>Auchenorrhyncha</taxon>
        <taxon>Fulgoroidea</taxon>
        <taxon>Delphacidae</taxon>
        <taxon>Criomorphinae</taxon>
        <taxon>Laodelphax</taxon>
    </lineage>
</organism>
<keyword evidence="3" id="KW-0812">Transmembrane</keyword>
<dbReference type="GO" id="GO:0005741">
    <property type="term" value="C:mitochondrial outer membrane"/>
    <property type="evidence" value="ECO:0007669"/>
    <property type="project" value="UniProtKB-SubCell"/>
</dbReference>
<keyword evidence="5" id="KW-0813">Transport</keyword>
<evidence type="ECO:0008006" key="8">
    <source>
        <dbReference type="Google" id="ProtNLM"/>
    </source>
</evidence>
<dbReference type="GO" id="GO:0046930">
    <property type="term" value="C:pore complex"/>
    <property type="evidence" value="ECO:0007669"/>
    <property type="project" value="UniProtKB-KW"/>
</dbReference>
<dbReference type="Proteomes" id="UP000291343">
    <property type="component" value="Unassembled WGS sequence"/>
</dbReference>
<dbReference type="GO" id="GO:0015288">
    <property type="term" value="F:porin activity"/>
    <property type="evidence" value="ECO:0007669"/>
    <property type="project" value="UniProtKB-KW"/>
</dbReference>
<protein>
    <recommendedName>
        <fullName evidence="8">Voltage-dependent anion-selective channel protein 3</fullName>
    </recommendedName>
</protein>
<reference evidence="6 7" key="1">
    <citation type="journal article" date="2017" name="Gigascience">
        <title>Genome sequence of the small brown planthopper, Laodelphax striatellus.</title>
        <authorList>
            <person name="Zhu J."/>
            <person name="Jiang F."/>
            <person name="Wang X."/>
            <person name="Yang P."/>
            <person name="Bao Y."/>
            <person name="Zhao W."/>
            <person name="Wang W."/>
            <person name="Lu H."/>
            <person name="Wang Q."/>
            <person name="Cui N."/>
            <person name="Li J."/>
            <person name="Chen X."/>
            <person name="Luo L."/>
            <person name="Yu J."/>
            <person name="Kang L."/>
            <person name="Cui F."/>
        </authorList>
    </citation>
    <scope>NUCLEOTIDE SEQUENCE [LARGE SCALE GENOMIC DNA]</scope>
    <source>
        <tissue evidence="6">Whole body</tissue>
    </source>
</reference>